<dbReference type="InterPro" id="IPR040167">
    <property type="entry name" value="TF_CP2-like"/>
</dbReference>
<gene>
    <name evidence="10" type="ORF">V9T40_012357</name>
</gene>
<evidence type="ECO:0000256" key="1">
    <source>
        <dbReference type="ARBA" id="ARBA00004123"/>
    </source>
</evidence>
<dbReference type="PANTHER" id="PTHR11037">
    <property type="entry name" value="TRANSCRIPTION FACTOR CP2"/>
    <property type="match status" value="1"/>
</dbReference>
<dbReference type="Proteomes" id="UP001367676">
    <property type="component" value="Unassembled WGS sequence"/>
</dbReference>
<evidence type="ECO:0000256" key="8">
    <source>
        <dbReference type="SAM" id="MobiDB-lite"/>
    </source>
</evidence>
<keyword evidence="4 7" id="KW-0238">DNA-binding</keyword>
<dbReference type="PANTHER" id="PTHR11037:SF21">
    <property type="entry name" value="GEMINI, ISOFORM C"/>
    <property type="match status" value="1"/>
</dbReference>
<dbReference type="GO" id="GO:0001228">
    <property type="term" value="F:DNA-binding transcription activator activity, RNA polymerase II-specific"/>
    <property type="evidence" value="ECO:0007669"/>
    <property type="project" value="TreeGrafter"/>
</dbReference>
<dbReference type="GO" id="GO:0000978">
    <property type="term" value="F:RNA polymerase II cis-regulatory region sequence-specific DNA binding"/>
    <property type="evidence" value="ECO:0007669"/>
    <property type="project" value="TreeGrafter"/>
</dbReference>
<name>A0AAN9T8Q4_9HEMI</name>
<sequence length="657" mass="73874">MDVAQPYLPNNCTWSSWCASDSVSPRRKRIRLDNADHDSTGLKYSSETEQTWAGVEELAGEIPGVQLNNLGVEMQQDYNLGEEFLVFDSFSNFKQEIPSPPTSTDNHILRQFSTVENVHKKFPSSEPPADRDFSSKLPSSASSSPPSCYSTPSNNNISNNSNNGIDKAQDCQVINNKENNGFCNEHISAPIAACPTTTDALDDSFRFQYVLCAATSIAMKVNEETLTYLNQGQPYEIKLKKLGDLAQSRGKVFKSIIRVSFHDRRLQYMEREEMRNWQASRPGDRILQLDLPLSYGIFDHFQDPNALNAIQFLWDPTKEVGVYIKVNCISTEFTPKKHGGEKGVPFRIQIETYSHEKNPRSLHMASCQIKVFKLKGADRKHKQDREKIMKKSSIERENYQTSYECTVFTDMCPNGGDPLSPCLTVNSSVTSSPGNTDSDGGPTNCSVPSTFDYDSNANDTIVTDSVPQITNIVLTRDSSQSDMQQWLRNNRFASYIGLFENFTVSDMLSMCRDDFIQICGIPDGIRLFNALPIVSKLTMYISTENNSNIYHPIYLKSLTCQELINKVAPLIGLNASEVHSGFLLGPYNSQIIITDDLVRNVKEETLFLAEVFKDSNSNPQNQLFLKPMSHFSASCLNFRPDVSIFVQLSQFSYSCLN</sequence>
<reference evidence="10 11" key="1">
    <citation type="submission" date="2024-03" db="EMBL/GenBank/DDBJ databases">
        <title>Adaptation during the transition from Ophiocordyceps entomopathogen to insect associate is accompanied by gene loss and intensified selection.</title>
        <authorList>
            <person name="Ward C.M."/>
            <person name="Onetto C.A."/>
            <person name="Borneman A.R."/>
        </authorList>
    </citation>
    <scope>NUCLEOTIDE SEQUENCE [LARGE SCALE GENOMIC DNA]</scope>
    <source>
        <strain evidence="10">AWRI1</strain>
        <tissue evidence="10">Single Adult Female</tissue>
    </source>
</reference>
<keyword evidence="3" id="KW-0805">Transcription regulation</keyword>
<dbReference type="InterPro" id="IPR041418">
    <property type="entry name" value="SAM_3"/>
</dbReference>
<comment type="subcellular location">
    <subcellularLocation>
        <location evidence="1 7">Nucleus</location>
    </subcellularLocation>
</comment>
<accession>A0AAN9T8Q4</accession>
<evidence type="ECO:0000256" key="2">
    <source>
        <dbReference type="ARBA" id="ARBA00010852"/>
    </source>
</evidence>
<dbReference type="Gene3D" id="1.10.150.50">
    <property type="entry name" value="Transcription Factor, Ets-1"/>
    <property type="match status" value="1"/>
</dbReference>
<dbReference type="Pfam" id="PF25416">
    <property type="entry name" value="GRHL1_C"/>
    <property type="match status" value="1"/>
</dbReference>
<keyword evidence="6 7" id="KW-0539">Nucleus</keyword>
<keyword evidence="11" id="KW-1185">Reference proteome</keyword>
<evidence type="ECO:0000313" key="10">
    <source>
        <dbReference type="EMBL" id="KAK7576071.1"/>
    </source>
</evidence>
<evidence type="ECO:0000256" key="6">
    <source>
        <dbReference type="ARBA" id="ARBA00023242"/>
    </source>
</evidence>
<dbReference type="Pfam" id="PF04516">
    <property type="entry name" value="CP2"/>
    <property type="match status" value="1"/>
</dbReference>
<comment type="caution">
    <text evidence="10">The sequence shown here is derived from an EMBL/GenBank/DDBJ whole genome shotgun (WGS) entry which is preliminary data.</text>
</comment>
<feature type="domain" description="Grh/CP2 DB" evidence="9">
    <location>
        <begin position="203"/>
        <end position="446"/>
    </location>
</feature>
<keyword evidence="5" id="KW-0804">Transcription</keyword>
<feature type="region of interest" description="Disordered" evidence="8">
    <location>
        <begin position="119"/>
        <end position="161"/>
    </location>
</feature>
<evidence type="ECO:0000256" key="7">
    <source>
        <dbReference type="PROSITE-ProRule" id="PRU01313"/>
    </source>
</evidence>
<dbReference type="SUPFAM" id="SSF47769">
    <property type="entry name" value="SAM/Pointed domain"/>
    <property type="match status" value="1"/>
</dbReference>
<protein>
    <recommendedName>
        <fullName evidence="9">Grh/CP2 DB domain-containing protein</fullName>
    </recommendedName>
</protein>
<comment type="similarity">
    <text evidence="2">Belongs to the grh/CP2 family. CP2 subfamily.</text>
</comment>
<evidence type="ECO:0000256" key="4">
    <source>
        <dbReference type="ARBA" id="ARBA00023125"/>
    </source>
</evidence>
<dbReference type="InterPro" id="IPR007604">
    <property type="entry name" value="CP2"/>
</dbReference>
<proteinExistence type="inferred from homology"/>
<dbReference type="GO" id="GO:0005634">
    <property type="term" value="C:nucleus"/>
    <property type="evidence" value="ECO:0007669"/>
    <property type="project" value="UniProtKB-SubCell"/>
</dbReference>
<dbReference type="PROSITE" id="PS51968">
    <property type="entry name" value="GRH_CP2_DB"/>
    <property type="match status" value="1"/>
</dbReference>
<dbReference type="EMBL" id="JBBCAQ010000036">
    <property type="protein sequence ID" value="KAK7576071.1"/>
    <property type="molecule type" value="Genomic_DNA"/>
</dbReference>
<evidence type="ECO:0000313" key="11">
    <source>
        <dbReference type="Proteomes" id="UP001367676"/>
    </source>
</evidence>
<dbReference type="InterPro" id="IPR057520">
    <property type="entry name" value="GRHL1/CP2_C"/>
</dbReference>
<evidence type="ECO:0000256" key="3">
    <source>
        <dbReference type="ARBA" id="ARBA00023015"/>
    </source>
</evidence>
<organism evidence="10 11">
    <name type="scientific">Parthenolecanium corni</name>
    <dbReference type="NCBI Taxonomy" id="536013"/>
    <lineage>
        <taxon>Eukaryota</taxon>
        <taxon>Metazoa</taxon>
        <taxon>Ecdysozoa</taxon>
        <taxon>Arthropoda</taxon>
        <taxon>Hexapoda</taxon>
        <taxon>Insecta</taxon>
        <taxon>Pterygota</taxon>
        <taxon>Neoptera</taxon>
        <taxon>Paraneoptera</taxon>
        <taxon>Hemiptera</taxon>
        <taxon>Sternorrhyncha</taxon>
        <taxon>Coccoidea</taxon>
        <taxon>Coccidae</taxon>
        <taxon>Parthenolecanium</taxon>
    </lineage>
</organism>
<evidence type="ECO:0000256" key="5">
    <source>
        <dbReference type="ARBA" id="ARBA00023163"/>
    </source>
</evidence>
<dbReference type="InterPro" id="IPR013761">
    <property type="entry name" value="SAM/pointed_sf"/>
</dbReference>
<evidence type="ECO:0000259" key="9">
    <source>
        <dbReference type="PROSITE" id="PS51968"/>
    </source>
</evidence>
<feature type="compositionally biased region" description="Low complexity" evidence="8">
    <location>
        <begin position="135"/>
        <end position="161"/>
    </location>
</feature>
<dbReference type="AlphaFoldDB" id="A0AAN9T8Q4"/>
<dbReference type="Pfam" id="PF18016">
    <property type="entry name" value="SAM_3"/>
    <property type="match status" value="1"/>
</dbReference>